<feature type="transmembrane region" description="Helical" evidence="2">
    <location>
        <begin position="264"/>
        <end position="284"/>
    </location>
</feature>
<feature type="transmembrane region" description="Helical" evidence="2">
    <location>
        <begin position="151"/>
        <end position="173"/>
    </location>
</feature>
<gene>
    <name evidence="3" type="ORF">ERS852580_02126</name>
</gene>
<feature type="compositionally biased region" description="Low complexity" evidence="1">
    <location>
        <begin position="22"/>
        <end position="53"/>
    </location>
</feature>
<dbReference type="RefSeq" id="WP_055238263.1">
    <property type="nucleotide sequence ID" value="NZ_CYXM01000009.1"/>
</dbReference>
<dbReference type="Proteomes" id="UP000095673">
    <property type="component" value="Unassembled WGS sequence"/>
</dbReference>
<evidence type="ECO:0000313" key="4">
    <source>
        <dbReference type="Proteomes" id="UP000095673"/>
    </source>
</evidence>
<keyword evidence="2" id="KW-1133">Transmembrane helix</keyword>
<proteinExistence type="predicted"/>
<feature type="region of interest" description="Disordered" evidence="1">
    <location>
        <begin position="22"/>
        <end position="96"/>
    </location>
</feature>
<feature type="transmembrane region" description="Helical" evidence="2">
    <location>
        <begin position="291"/>
        <end position="312"/>
    </location>
</feature>
<keyword evidence="2" id="KW-0472">Membrane</keyword>
<feature type="compositionally biased region" description="Polar residues" evidence="1">
    <location>
        <begin position="54"/>
        <end position="67"/>
    </location>
</feature>
<reference evidence="3 4" key="1">
    <citation type="submission" date="2015-09" db="EMBL/GenBank/DDBJ databases">
        <authorList>
            <consortium name="Pathogen Informatics"/>
        </authorList>
    </citation>
    <scope>NUCLEOTIDE SEQUENCE [LARGE SCALE GENOMIC DNA]</scope>
    <source>
        <strain evidence="3 4">2789STDY5834968</strain>
    </source>
</reference>
<evidence type="ECO:0008006" key="5">
    <source>
        <dbReference type="Google" id="ProtNLM"/>
    </source>
</evidence>
<feature type="compositionally biased region" description="Low complexity" evidence="1">
    <location>
        <begin position="68"/>
        <end position="93"/>
    </location>
</feature>
<name>A0A173UFB1_9FIRM</name>
<evidence type="ECO:0000256" key="1">
    <source>
        <dbReference type="SAM" id="MobiDB-lite"/>
    </source>
</evidence>
<organism evidence="3 4">
    <name type="scientific">Agathobacter rectalis</name>
    <dbReference type="NCBI Taxonomy" id="39491"/>
    <lineage>
        <taxon>Bacteria</taxon>
        <taxon>Bacillati</taxon>
        <taxon>Bacillota</taxon>
        <taxon>Clostridia</taxon>
        <taxon>Lachnospirales</taxon>
        <taxon>Lachnospiraceae</taxon>
        <taxon>Agathobacter</taxon>
    </lineage>
</organism>
<evidence type="ECO:0000256" key="2">
    <source>
        <dbReference type="SAM" id="Phobius"/>
    </source>
</evidence>
<evidence type="ECO:0000313" key="3">
    <source>
        <dbReference type="EMBL" id="CUN12917.1"/>
    </source>
</evidence>
<sequence>MKYCTNCGRQLADDEVCTCRQQAQPQAPNQTQDNNAQADNAAQQGQFNGQPQGSAQGQFNGQPQGSAQGQFNGQPQGQFNGQPQGQFNGQPQGSAQSQAFDNFTQQVSAAGQQLQNDKNVASIITFYKGLVKKPAQAAADFVKNANMASGFIFIGLFAIVEVVLSVVYLLSSVIGSIGGFGFSFYPASFFEGIFSGIVGEAVRVLILAAVILVVLNAVQKDKKVTFAQTLSAACLYDAVYLPIILVAAIIDIIPFQFFGNVSGWLHTFAGVVGYVSIFFGVRAIEEDDNKLPLVCGLAFLATAIGSTIVNAIF</sequence>
<accession>A0A173UFB1</accession>
<dbReference type="EMBL" id="CYXM01000009">
    <property type="protein sequence ID" value="CUN12917.1"/>
    <property type="molecule type" value="Genomic_DNA"/>
</dbReference>
<dbReference type="OrthoDB" id="2068571at2"/>
<feature type="transmembrane region" description="Helical" evidence="2">
    <location>
        <begin position="239"/>
        <end position="258"/>
    </location>
</feature>
<keyword evidence="2" id="KW-0812">Transmembrane</keyword>
<protein>
    <recommendedName>
        <fullName evidence="5">YIP1 family protein</fullName>
    </recommendedName>
</protein>
<dbReference type="AlphaFoldDB" id="A0A173UFB1"/>
<feature type="transmembrane region" description="Helical" evidence="2">
    <location>
        <begin position="193"/>
        <end position="218"/>
    </location>
</feature>